<dbReference type="EMBL" id="JAGFBS010000001">
    <property type="protein sequence ID" value="KAG6381588.1"/>
    <property type="molecule type" value="Genomic_DNA"/>
</dbReference>
<comment type="caution">
    <text evidence="1">The sequence shown here is derived from an EMBL/GenBank/DDBJ whole genome shotgun (WGS) entry which is preliminary data.</text>
</comment>
<dbReference type="AlphaFoldDB" id="A0A8I3AFJ7"/>
<evidence type="ECO:0000313" key="1">
    <source>
        <dbReference type="EMBL" id="KAG6381588.1"/>
    </source>
</evidence>
<accession>A0A8I3AFJ7</accession>
<dbReference type="OrthoDB" id="3067373at2759"/>
<sequence length="140" mass="15526">MSRMTYKDGETGDVTEAVLAAQGYILKKDLPPILSTPSVRNEPSHAHDRKANAARYLRQAVTLTGLGTSIFETAIETVRGAHTHLARNYPAGRVTPWKPERFKGQDVLEISNRYLTSRHRQSPSPIVAFQCGVDPKNILT</sequence>
<evidence type="ECO:0000313" key="2">
    <source>
        <dbReference type="Proteomes" id="UP000683000"/>
    </source>
</evidence>
<organism evidence="1 2">
    <name type="scientific">Boletus reticuloceps</name>
    <dbReference type="NCBI Taxonomy" id="495285"/>
    <lineage>
        <taxon>Eukaryota</taxon>
        <taxon>Fungi</taxon>
        <taxon>Dikarya</taxon>
        <taxon>Basidiomycota</taxon>
        <taxon>Agaricomycotina</taxon>
        <taxon>Agaricomycetes</taxon>
        <taxon>Agaricomycetidae</taxon>
        <taxon>Boletales</taxon>
        <taxon>Boletineae</taxon>
        <taxon>Boletaceae</taxon>
        <taxon>Boletoideae</taxon>
        <taxon>Boletus</taxon>
    </lineage>
</organism>
<name>A0A8I3AFJ7_9AGAM</name>
<gene>
    <name evidence="1" type="ORF">JVT61DRAFT_184</name>
</gene>
<dbReference type="Proteomes" id="UP000683000">
    <property type="component" value="Unassembled WGS sequence"/>
</dbReference>
<protein>
    <submittedName>
        <fullName evidence="1">Uncharacterized protein</fullName>
    </submittedName>
</protein>
<keyword evidence="2" id="KW-1185">Reference proteome</keyword>
<proteinExistence type="predicted"/>
<reference evidence="1" key="1">
    <citation type="submission" date="2021-03" db="EMBL/GenBank/DDBJ databases">
        <title>Evolutionary innovations through gain and loss of genes in the ectomycorrhizal Boletales.</title>
        <authorList>
            <person name="Wu G."/>
            <person name="Miyauchi S."/>
            <person name="Morin E."/>
            <person name="Yang Z.-L."/>
            <person name="Xu J."/>
            <person name="Martin F.M."/>
        </authorList>
    </citation>
    <scope>NUCLEOTIDE SEQUENCE</scope>
    <source>
        <strain evidence="1">BR01</strain>
    </source>
</reference>